<reference evidence="2 3" key="1">
    <citation type="submission" date="2024-09" db="EMBL/GenBank/DDBJ databases">
        <authorList>
            <person name="Sun Q."/>
            <person name="Mori K."/>
        </authorList>
    </citation>
    <scope>NUCLEOTIDE SEQUENCE [LARGE SCALE GENOMIC DNA]</scope>
    <source>
        <strain evidence="2 3">CCM 8543</strain>
    </source>
</reference>
<evidence type="ECO:0000256" key="1">
    <source>
        <dbReference type="ARBA" id="ARBA00010552"/>
    </source>
</evidence>
<keyword evidence="3" id="KW-1185">Reference proteome</keyword>
<gene>
    <name evidence="2" type="ORF">ACFFJ2_19990</name>
</gene>
<dbReference type="PANTHER" id="PTHR11803">
    <property type="entry name" value="2-IMINOBUTANOATE/2-IMINOPROPANOATE DEAMINASE RIDA"/>
    <property type="match status" value="1"/>
</dbReference>
<dbReference type="RefSeq" id="WP_261522855.1">
    <property type="nucleotide sequence ID" value="NZ_JAODNW010000049.1"/>
</dbReference>
<dbReference type="PANTHER" id="PTHR11803:SF58">
    <property type="entry name" value="PROTEIN HMF1-RELATED"/>
    <property type="match status" value="1"/>
</dbReference>
<dbReference type="CDD" id="cd00448">
    <property type="entry name" value="YjgF_YER057c_UK114_family"/>
    <property type="match status" value="1"/>
</dbReference>
<dbReference type="InterPro" id="IPR035959">
    <property type="entry name" value="RutC-like_sf"/>
</dbReference>
<comment type="caution">
    <text evidence="2">The sequence shown here is derived from an EMBL/GenBank/DDBJ whole genome shotgun (WGS) entry which is preliminary data.</text>
</comment>
<keyword evidence="2" id="KW-0378">Hydrolase</keyword>
<comment type="similarity">
    <text evidence="1">Belongs to the RutC family.</text>
</comment>
<dbReference type="SUPFAM" id="SSF55298">
    <property type="entry name" value="YjgF-like"/>
    <property type="match status" value="1"/>
</dbReference>
<name>A0ABV6DDE7_9HYPH</name>
<dbReference type="EC" id="3.5.-.-" evidence="2"/>
<sequence length="107" mass="11701">MIERCNPSDVHAPLGGYCHTIKVPAGSELVFVAGQVSADRKGVTKEGVRAQTQQALANLVACLAAHELTIRNVVRLTVYLTDRAHIPEMREERRFVFGTSTLPTTTL</sequence>
<dbReference type="Gene3D" id="3.30.1330.40">
    <property type="entry name" value="RutC-like"/>
    <property type="match status" value="1"/>
</dbReference>
<dbReference type="InterPro" id="IPR006175">
    <property type="entry name" value="YjgF/YER057c/UK114"/>
</dbReference>
<evidence type="ECO:0000313" key="3">
    <source>
        <dbReference type="Proteomes" id="UP001589755"/>
    </source>
</evidence>
<protein>
    <submittedName>
        <fullName evidence="2">RidA family protein</fullName>
        <ecNumber evidence="2">3.5.-.-</ecNumber>
    </submittedName>
</protein>
<evidence type="ECO:0000313" key="2">
    <source>
        <dbReference type="EMBL" id="MFC0210672.1"/>
    </source>
</evidence>
<dbReference type="EMBL" id="JBHLXD010000071">
    <property type="protein sequence ID" value="MFC0210672.1"/>
    <property type="molecule type" value="Genomic_DNA"/>
</dbReference>
<dbReference type="GO" id="GO:0016787">
    <property type="term" value="F:hydrolase activity"/>
    <property type="evidence" value="ECO:0007669"/>
    <property type="project" value="UniProtKB-KW"/>
</dbReference>
<dbReference type="Proteomes" id="UP001589755">
    <property type="component" value="Unassembled WGS sequence"/>
</dbReference>
<proteinExistence type="inferred from homology"/>
<dbReference type="Pfam" id="PF01042">
    <property type="entry name" value="Ribonuc_L-PSP"/>
    <property type="match status" value="1"/>
</dbReference>
<organism evidence="2 3">
    <name type="scientific">Chelativorans intermedius</name>
    <dbReference type="NCBI Taxonomy" id="515947"/>
    <lineage>
        <taxon>Bacteria</taxon>
        <taxon>Pseudomonadati</taxon>
        <taxon>Pseudomonadota</taxon>
        <taxon>Alphaproteobacteria</taxon>
        <taxon>Hyphomicrobiales</taxon>
        <taxon>Phyllobacteriaceae</taxon>
        <taxon>Chelativorans</taxon>
    </lineage>
</organism>
<accession>A0ABV6DDE7</accession>